<keyword evidence="1" id="KW-0812">Transmembrane</keyword>
<gene>
    <name evidence="2" type="ORF">EI97DRAFT_184042</name>
</gene>
<reference evidence="2" key="1">
    <citation type="journal article" date="2020" name="Stud. Mycol.">
        <title>101 Dothideomycetes genomes: a test case for predicting lifestyles and emergence of pathogens.</title>
        <authorList>
            <person name="Haridas S."/>
            <person name="Albert R."/>
            <person name="Binder M."/>
            <person name="Bloem J."/>
            <person name="Labutti K."/>
            <person name="Salamov A."/>
            <person name="Andreopoulos B."/>
            <person name="Baker S."/>
            <person name="Barry K."/>
            <person name="Bills G."/>
            <person name="Bluhm B."/>
            <person name="Cannon C."/>
            <person name="Castanera R."/>
            <person name="Culley D."/>
            <person name="Daum C."/>
            <person name="Ezra D."/>
            <person name="Gonzalez J."/>
            <person name="Henrissat B."/>
            <person name="Kuo A."/>
            <person name="Liang C."/>
            <person name="Lipzen A."/>
            <person name="Lutzoni F."/>
            <person name="Magnuson J."/>
            <person name="Mondo S."/>
            <person name="Nolan M."/>
            <person name="Ohm R."/>
            <person name="Pangilinan J."/>
            <person name="Park H.-J."/>
            <person name="Ramirez L."/>
            <person name="Alfaro M."/>
            <person name="Sun H."/>
            <person name="Tritt A."/>
            <person name="Yoshinaga Y."/>
            <person name="Zwiers L.-H."/>
            <person name="Turgeon B."/>
            <person name="Goodwin S."/>
            <person name="Spatafora J."/>
            <person name="Crous P."/>
            <person name="Grigoriev I."/>
        </authorList>
    </citation>
    <scope>NUCLEOTIDE SEQUENCE</scope>
    <source>
        <strain evidence="2">CBS 379.55</strain>
    </source>
</reference>
<dbReference type="GeneID" id="54546713"/>
<keyword evidence="3" id="KW-1185">Reference proteome</keyword>
<dbReference type="AlphaFoldDB" id="A0A6A6JSV7"/>
<keyword evidence="1" id="KW-0472">Membrane</keyword>
<feature type="transmembrane region" description="Helical" evidence="1">
    <location>
        <begin position="28"/>
        <end position="47"/>
    </location>
</feature>
<evidence type="ECO:0000313" key="2">
    <source>
        <dbReference type="EMBL" id="KAF2279690.1"/>
    </source>
</evidence>
<name>A0A6A6JSV7_WESOR</name>
<sequence length="58" mass="6346">MFFPTLSPKSNRTHSDVGLLCPLPRLRIGGVTMMLLLMTTMMVQFLITRSGSGSRSGC</sequence>
<keyword evidence="1" id="KW-1133">Transmembrane helix</keyword>
<organism evidence="2 3">
    <name type="scientific">Westerdykella ornata</name>
    <dbReference type="NCBI Taxonomy" id="318751"/>
    <lineage>
        <taxon>Eukaryota</taxon>
        <taxon>Fungi</taxon>
        <taxon>Dikarya</taxon>
        <taxon>Ascomycota</taxon>
        <taxon>Pezizomycotina</taxon>
        <taxon>Dothideomycetes</taxon>
        <taxon>Pleosporomycetidae</taxon>
        <taxon>Pleosporales</taxon>
        <taxon>Sporormiaceae</taxon>
        <taxon>Westerdykella</taxon>
    </lineage>
</organism>
<accession>A0A6A6JSV7</accession>
<proteinExistence type="predicted"/>
<evidence type="ECO:0000256" key="1">
    <source>
        <dbReference type="SAM" id="Phobius"/>
    </source>
</evidence>
<protein>
    <submittedName>
        <fullName evidence="2">Uncharacterized protein</fullName>
    </submittedName>
</protein>
<dbReference type="EMBL" id="ML986486">
    <property type="protein sequence ID" value="KAF2279690.1"/>
    <property type="molecule type" value="Genomic_DNA"/>
</dbReference>
<dbReference type="Proteomes" id="UP000800097">
    <property type="component" value="Unassembled WGS sequence"/>
</dbReference>
<dbReference type="RefSeq" id="XP_033657229.1">
    <property type="nucleotide sequence ID" value="XM_033793538.1"/>
</dbReference>
<evidence type="ECO:0000313" key="3">
    <source>
        <dbReference type="Proteomes" id="UP000800097"/>
    </source>
</evidence>